<evidence type="ECO:0000256" key="5">
    <source>
        <dbReference type="ARBA" id="ARBA00022737"/>
    </source>
</evidence>
<comment type="similarity">
    <text evidence="2 9">Belongs to the mitochondrial carrier (TC 2.A.29) family.</text>
</comment>
<evidence type="ECO:0000256" key="6">
    <source>
        <dbReference type="ARBA" id="ARBA00022989"/>
    </source>
</evidence>
<evidence type="ECO:0000256" key="2">
    <source>
        <dbReference type="ARBA" id="ARBA00006375"/>
    </source>
</evidence>
<reference evidence="10 11" key="1">
    <citation type="submission" date="2014-06" db="EMBL/GenBank/DDBJ databases">
        <authorList>
            <person name="Swart Estienne"/>
        </authorList>
    </citation>
    <scope>NUCLEOTIDE SEQUENCE [LARGE SCALE GENOMIC DNA]</scope>
    <source>
        <strain evidence="10 11">130c</strain>
    </source>
</reference>
<dbReference type="SUPFAM" id="SSF103506">
    <property type="entry name" value="Mitochondrial carrier"/>
    <property type="match status" value="1"/>
</dbReference>
<keyword evidence="3 9" id="KW-0813">Transport</keyword>
<dbReference type="PANTHER" id="PTHR45618">
    <property type="entry name" value="MITOCHONDRIAL DICARBOXYLATE CARRIER-RELATED"/>
    <property type="match status" value="1"/>
</dbReference>
<gene>
    <name evidence="10" type="primary">Contig4251.g191</name>
    <name evidence="10" type="ORF">STYLEM_12689</name>
</gene>
<feature type="repeat" description="Solcar" evidence="8">
    <location>
        <begin position="13"/>
        <end position="105"/>
    </location>
</feature>
<evidence type="ECO:0000256" key="4">
    <source>
        <dbReference type="ARBA" id="ARBA00022692"/>
    </source>
</evidence>
<evidence type="ECO:0000256" key="3">
    <source>
        <dbReference type="ARBA" id="ARBA00022448"/>
    </source>
</evidence>
<organism evidence="10 11">
    <name type="scientific">Stylonychia lemnae</name>
    <name type="common">Ciliate</name>
    <dbReference type="NCBI Taxonomy" id="5949"/>
    <lineage>
        <taxon>Eukaryota</taxon>
        <taxon>Sar</taxon>
        <taxon>Alveolata</taxon>
        <taxon>Ciliophora</taxon>
        <taxon>Intramacronucleata</taxon>
        <taxon>Spirotrichea</taxon>
        <taxon>Stichotrichia</taxon>
        <taxon>Sporadotrichida</taxon>
        <taxon>Oxytrichidae</taxon>
        <taxon>Stylonychinae</taxon>
        <taxon>Stylonychia</taxon>
    </lineage>
</organism>
<evidence type="ECO:0000256" key="8">
    <source>
        <dbReference type="PROSITE-ProRule" id="PRU00282"/>
    </source>
</evidence>
<evidence type="ECO:0000256" key="7">
    <source>
        <dbReference type="ARBA" id="ARBA00023136"/>
    </source>
</evidence>
<keyword evidence="6" id="KW-1133">Transmembrane helix</keyword>
<evidence type="ECO:0000256" key="9">
    <source>
        <dbReference type="RuleBase" id="RU000488"/>
    </source>
</evidence>
<dbReference type="PRINTS" id="PR00784">
    <property type="entry name" value="MTUNCOUPLING"/>
</dbReference>
<evidence type="ECO:0000313" key="11">
    <source>
        <dbReference type="Proteomes" id="UP000039865"/>
    </source>
</evidence>
<accession>A0A078ANY6</accession>
<dbReference type="GO" id="GO:0055085">
    <property type="term" value="P:transmembrane transport"/>
    <property type="evidence" value="ECO:0007669"/>
    <property type="project" value="InterPro"/>
</dbReference>
<dbReference type="GO" id="GO:0016020">
    <property type="term" value="C:membrane"/>
    <property type="evidence" value="ECO:0007669"/>
    <property type="project" value="UniProtKB-SubCell"/>
</dbReference>
<dbReference type="EMBL" id="CCKQ01012034">
    <property type="protein sequence ID" value="CDW83641.1"/>
    <property type="molecule type" value="Genomic_DNA"/>
</dbReference>
<protein>
    <submittedName>
        <fullName evidence="10">Uncharacterized protein</fullName>
    </submittedName>
</protein>
<keyword evidence="4 8" id="KW-0812">Transmembrane</keyword>
<dbReference type="Pfam" id="PF00153">
    <property type="entry name" value="Mito_carr"/>
    <property type="match status" value="3"/>
</dbReference>
<dbReference type="Proteomes" id="UP000039865">
    <property type="component" value="Unassembled WGS sequence"/>
</dbReference>
<proteinExistence type="inferred from homology"/>
<keyword evidence="7 8" id="KW-0472">Membrane</keyword>
<dbReference type="InterPro" id="IPR002067">
    <property type="entry name" value="MCP"/>
</dbReference>
<feature type="repeat" description="Solcar" evidence="8">
    <location>
        <begin position="216"/>
        <end position="300"/>
    </location>
</feature>
<dbReference type="OrthoDB" id="448427at2759"/>
<feature type="repeat" description="Solcar" evidence="8">
    <location>
        <begin position="116"/>
        <end position="207"/>
    </location>
</feature>
<keyword evidence="11" id="KW-1185">Reference proteome</keyword>
<dbReference type="PROSITE" id="PS50920">
    <property type="entry name" value="SOLCAR"/>
    <property type="match status" value="3"/>
</dbReference>
<dbReference type="AlphaFoldDB" id="A0A078ANY6"/>
<dbReference type="InterPro" id="IPR050391">
    <property type="entry name" value="Mito_Metabolite_Transporter"/>
</dbReference>
<dbReference type="InParanoid" id="A0A078ANY6"/>
<dbReference type="Gene3D" id="1.50.40.10">
    <property type="entry name" value="Mitochondrial carrier domain"/>
    <property type="match status" value="1"/>
</dbReference>
<dbReference type="OMA" id="HARRYCS"/>
<evidence type="ECO:0000256" key="1">
    <source>
        <dbReference type="ARBA" id="ARBA00004141"/>
    </source>
</evidence>
<sequence length="308" mass="33506">MQAQRAEGESATKFFIKNLLAASTAGCVAEIATIPIDTAKVRLQIQGKNIDPSIKPKYQGFMGTMKTITAEEGPRALYNGLAAGLQRQVLFAGLRIGLYIPVRNMIAGELKPGENPTLKTKILAGLCTGAIGISIANPTDVVKVKMQAQARSADPSQVKYKGCIDCYSQIIKADGIPGLWVGIIPNILRNSVINAAEIASYDQYKQMFLQYTALPDNMSLHILCGFMAGFTATCFGSPFDVVKTRMMSAAVPYKGVIDCVSKTIRNEGPMAFYNGFTANFMRIGTWNIVMFVTLEQIKKAIFPPIKKE</sequence>
<evidence type="ECO:0000313" key="10">
    <source>
        <dbReference type="EMBL" id="CDW83641.1"/>
    </source>
</evidence>
<keyword evidence="5" id="KW-0677">Repeat</keyword>
<dbReference type="InterPro" id="IPR023395">
    <property type="entry name" value="MCP_dom_sf"/>
</dbReference>
<comment type="subcellular location">
    <subcellularLocation>
        <location evidence="1">Membrane</location>
        <topology evidence="1">Multi-pass membrane protein</topology>
    </subcellularLocation>
</comment>
<dbReference type="InterPro" id="IPR018108">
    <property type="entry name" value="MCP_transmembrane"/>
</dbReference>
<name>A0A078ANY6_STYLE</name>